<dbReference type="Proteomes" id="UP000789901">
    <property type="component" value="Unassembled WGS sequence"/>
</dbReference>
<gene>
    <name evidence="1" type="ORF">GMARGA_LOCUS32385</name>
</gene>
<dbReference type="EMBL" id="CAJVQB010050743">
    <property type="protein sequence ID" value="CAG8835074.1"/>
    <property type="molecule type" value="Genomic_DNA"/>
</dbReference>
<feature type="non-terminal residue" evidence="1">
    <location>
        <position position="120"/>
    </location>
</feature>
<accession>A0ABN7WMI6</accession>
<comment type="caution">
    <text evidence="1">The sequence shown here is derived from an EMBL/GenBank/DDBJ whole genome shotgun (WGS) entry which is preliminary data.</text>
</comment>
<keyword evidence="2" id="KW-1185">Reference proteome</keyword>
<sequence length="120" mass="14084">MDVELFNVEEYQFDLVNPKYKPEELFENKLLSKESINNNSDEEVPEITNFSCKSLHPYGQGILGVLHAAKINNSEIKNYIHQIEWFDSDYILITCMLKEQAELLINLKSFQIDISYKHIK</sequence>
<name>A0ABN7WMI6_GIGMA</name>
<evidence type="ECO:0000313" key="1">
    <source>
        <dbReference type="EMBL" id="CAG8835074.1"/>
    </source>
</evidence>
<reference evidence="1 2" key="1">
    <citation type="submission" date="2021-06" db="EMBL/GenBank/DDBJ databases">
        <authorList>
            <person name="Kallberg Y."/>
            <person name="Tangrot J."/>
            <person name="Rosling A."/>
        </authorList>
    </citation>
    <scope>NUCLEOTIDE SEQUENCE [LARGE SCALE GENOMIC DNA]</scope>
    <source>
        <strain evidence="1 2">120-4 pot B 10/14</strain>
    </source>
</reference>
<evidence type="ECO:0000313" key="2">
    <source>
        <dbReference type="Proteomes" id="UP000789901"/>
    </source>
</evidence>
<protein>
    <submittedName>
        <fullName evidence="1">12541_t:CDS:1</fullName>
    </submittedName>
</protein>
<proteinExistence type="predicted"/>
<organism evidence="1 2">
    <name type="scientific">Gigaspora margarita</name>
    <dbReference type="NCBI Taxonomy" id="4874"/>
    <lineage>
        <taxon>Eukaryota</taxon>
        <taxon>Fungi</taxon>
        <taxon>Fungi incertae sedis</taxon>
        <taxon>Mucoromycota</taxon>
        <taxon>Glomeromycotina</taxon>
        <taxon>Glomeromycetes</taxon>
        <taxon>Diversisporales</taxon>
        <taxon>Gigasporaceae</taxon>
        <taxon>Gigaspora</taxon>
    </lineage>
</organism>